<dbReference type="Proteomes" id="UP000006052">
    <property type="component" value="Chromosome"/>
</dbReference>
<dbReference type="EMBL" id="CP003274">
    <property type="protein sequence ID" value="AFL78408.1"/>
    <property type="molecule type" value="Genomic_DNA"/>
</dbReference>
<dbReference type="InterPro" id="IPR011010">
    <property type="entry name" value="DNA_brk_join_enz"/>
</dbReference>
<dbReference type="GeneID" id="79838718"/>
<evidence type="ECO:0000313" key="6">
    <source>
        <dbReference type="Proteomes" id="UP000006052"/>
    </source>
</evidence>
<dbReference type="Pfam" id="PF00589">
    <property type="entry name" value="Phage_integrase"/>
    <property type="match status" value="1"/>
</dbReference>
<protein>
    <submittedName>
        <fullName evidence="5">Site-specific recombinase XerD</fullName>
    </submittedName>
</protein>
<dbReference type="HOGENOM" id="CLU_033139_1_0_10"/>
<dbReference type="PROSITE" id="PS51898">
    <property type="entry name" value="TYR_RECOMBINASE"/>
    <property type="match status" value="1"/>
</dbReference>
<dbReference type="PATRIC" id="fig|679935.3.peg.2045"/>
<reference evidence="6" key="1">
    <citation type="journal article" date="2013" name="Stand. Genomic Sci.">
        <title>Complete genome sequence of the bile-resistant pigment-producing anaerobe Alistipes finegoldii type strain (AHN2437(T)).</title>
        <authorList>
            <person name="Mavromatis K."/>
            <person name="Stackebrandt E."/>
            <person name="Munk C."/>
            <person name="Lapidus A."/>
            <person name="Nolan M."/>
            <person name="Lucas S."/>
            <person name="Hammon N."/>
            <person name="Deshpande S."/>
            <person name="Cheng J.F."/>
            <person name="Tapia R."/>
            <person name="Goodwin L.A."/>
            <person name="Pitluck S."/>
            <person name="Liolios K."/>
            <person name="Pagani I."/>
            <person name="Ivanova N."/>
            <person name="Mikhailova N."/>
            <person name="Huntemann M."/>
            <person name="Pati A."/>
            <person name="Chen A."/>
            <person name="Palaniappan K."/>
            <person name="Land M."/>
            <person name="Hauser L."/>
            <person name="Rohde M."/>
            <person name="Gronow S."/>
            <person name="Goker M."/>
            <person name="Detter J.C."/>
            <person name="Bristow J."/>
            <person name="Eisen J.A."/>
            <person name="Markowitz V."/>
            <person name="Hugenholtz P."/>
            <person name="Kyrpides N.C."/>
            <person name="Klenk H.P."/>
            <person name="Woyke T."/>
        </authorList>
    </citation>
    <scope>NUCLEOTIDE SEQUENCE</scope>
    <source>
        <strain evidence="6">DSM 17242 / JCM 16770 / AHN 2437 / CCUG 46020 / CIP 107999</strain>
    </source>
</reference>
<feature type="domain" description="Tyr recombinase" evidence="4">
    <location>
        <begin position="195"/>
        <end position="362"/>
    </location>
</feature>
<dbReference type="Gene3D" id="1.10.443.10">
    <property type="entry name" value="Intergrase catalytic core"/>
    <property type="match status" value="1"/>
</dbReference>
<dbReference type="KEGG" id="afd:Alfi_2115"/>
<name>I3YN40_ALIFI</name>
<dbReference type="Gene3D" id="1.10.150.130">
    <property type="match status" value="1"/>
</dbReference>
<dbReference type="Pfam" id="PF13102">
    <property type="entry name" value="Phage_int_SAM_5"/>
    <property type="match status" value="1"/>
</dbReference>
<evidence type="ECO:0000259" key="4">
    <source>
        <dbReference type="PROSITE" id="PS51898"/>
    </source>
</evidence>
<keyword evidence="2" id="KW-0238">DNA-binding</keyword>
<gene>
    <name evidence="5" type="ordered locus">Alfi_2115</name>
</gene>
<evidence type="ECO:0000256" key="3">
    <source>
        <dbReference type="ARBA" id="ARBA00023172"/>
    </source>
</evidence>
<dbReference type="InterPro" id="IPR025269">
    <property type="entry name" value="SAM-like_dom"/>
</dbReference>
<dbReference type="GO" id="GO:0003677">
    <property type="term" value="F:DNA binding"/>
    <property type="evidence" value="ECO:0007669"/>
    <property type="project" value="UniProtKB-KW"/>
</dbReference>
<evidence type="ECO:0000256" key="1">
    <source>
        <dbReference type="ARBA" id="ARBA00008857"/>
    </source>
</evidence>
<keyword evidence="3" id="KW-0233">DNA recombination</keyword>
<dbReference type="InterPro" id="IPR002104">
    <property type="entry name" value="Integrase_catalytic"/>
</dbReference>
<dbReference type="RefSeq" id="WP_014775756.1">
    <property type="nucleotide sequence ID" value="NC_018011.1"/>
</dbReference>
<comment type="similarity">
    <text evidence="1">Belongs to the 'phage' integrase family.</text>
</comment>
<dbReference type="GO" id="GO:0015074">
    <property type="term" value="P:DNA integration"/>
    <property type="evidence" value="ECO:0007669"/>
    <property type="project" value="InterPro"/>
</dbReference>
<proteinExistence type="inferred from homology"/>
<dbReference type="GO" id="GO:0006310">
    <property type="term" value="P:DNA recombination"/>
    <property type="evidence" value="ECO:0007669"/>
    <property type="project" value="UniProtKB-KW"/>
</dbReference>
<dbReference type="AlphaFoldDB" id="I3YN40"/>
<dbReference type="CDD" id="cd01185">
    <property type="entry name" value="INTN1_C_like"/>
    <property type="match status" value="1"/>
</dbReference>
<dbReference type="eggNOG" id="COG0582">
    <property type="taxonomic scope" value="Bacteria"/>
</dbReference>
<dbReference type="PANTHER" id="PTHR30349">
    <property type="entry name" value="PHAGE INTEGRASE-RELATED"/>
    <property type="match status" value="1"/>
</dbReference>
<evidence type="ECO:0000256" key="2">
    <source>
        <dbReference type="ARBA" id="ARBA00023125"/>
    </source>
</evidence>
<accession>I3YN40</accession>
<sequence length="375" mass="43345">MRRVKVTVRSRPISGDRRTLYLDYYPAVRIPETMKMMRQETLGMYLYDKPKNQIQKRHNESTLAQAEAIRCLRVQAVINEEFGFLDKQRLNTDFLEYFRKETLMRNCSWASCYKHFKTFVGGKCTFAQINVDLCVKFREYLLKAPRFDTSAKALSVNTASGYYRKFRGLLAIALRDKLLQENINLYLDRIDVKPNKIEFLTQQELLNLSKAPCEIPVLKKASLFSCLTGLRYSDVQRLEWSNIVPNLEGTGYNIRTRTKKTQAEISLPLSPDALELCGERSDGVVFIGLNRNMLNAPLRRWISEAGITKHITFHSFRHTYAVLQLASGTDIYTVSKMLSHKHVTTTEIYLDLLEETKSKTIGRIQIHKDHDPDAA</sequence>
<dbReference type="PANTHER" id="PTHR30349:SF64">
    <property type="entry name" value="PROPHAGE INTEGRASE INTD-RELATED"/>
    <property type="match status" value="1"/>
</dbReference>
<evidence type="ECO:0000313" key="5">
    <source>
        <dbReference type="EMBL" id="AFL78408.1"/>
    </source>
</evidence>
<dbReference type="SUPFAM" id="SSF56349">
    <property type="entry name" value="DNA breaking-rejoining enzymes"/>
    <property type="match status" value="1"/>
</dbReference>
<dbReference type="InterPro" id="IPR013762">
    <property type="entry name" value="Integrase-like_cat_sf"/>
</dbReference>
<dbReference type="STRING" id="679935.Alfi_2115"/>
<organism evidence="5 6">
    <name type="scientific">Alistipes finegoldii (strain DSM 17242 / JCM 16770 / CCUG 46020 / CIP 107999 / KCTC 15236 / AHN 2437)</name>
    <dbReference type="NCBI Taxonomy" id="679935"/>
    <lineage>
        <taxon>Bacteria</taxon>
        <taxon>Pseudomonadati</taxon>
        <taxon>Bacteroidota</taxon>
        <taxon>Bacteroidia</taxon>
        <taxon>Bacteroidales</taxon>
        <taxon>Rikenellaceae</taxon>
        <taxon>Alistipes</taxon>
    </lineage>
</organism>
<dbReference type="InterPro" id="IPR050090">
    <property type="entry name" value="Tyrosine_recombinase_XerCD"/>
</dbReference>
<dbReference type="InterPro" id="IPR010998">
    <property type="entry name" value="Integrase_recombinase_N"/>
</dbReference>